<feature type="signal peptide" evidence="1">
    <location>
        <begin position="1"/>
        <end position="40"/>
    </location>
</feature>
<organism evidence="2 3">
    <name type="scientific">Kineococcus glutinatus</name>
    <dbReference type="NCBI Taxonomy" id="1070872"/>
    <lineage>
        <taxon>Bacteria</taxon>
        <taxon>Bacillati</taxon>
        <taxon>Actinomycetota</taxon>
        <taxon>Actinomycetes</taxon>
        <taxon>Kineosporiales</taxon>
        <taxon>Kineosporiaceae</taxon>
        <taxon>Kineococcus</taxon>
    </lineage>
</organism>
<dbReference type="InterPro" id="IPR006311">
    <property type="entry name" value="TAT_signal"/>
</dbReference>
<dbReference type="EMBL" id="BAABIL010000278">
    <property type="protein sequence ID" value="GAA4979297.1"/>
    <property type="molecule type" value="Genomic_DNA"/>
</dbReference>
<evidence type="ECO:0000313" key="2">
    <source>
        <dbReference type="EMBL" id="GAA4979297.1"/>
    </source>
</evidence>
<feature type="chain" id="PRO_5046102354" evidence="1">
    <location>
        <begin position="41"/>
        <end position="275"/>
    </location>
</feature>
<evidence type="ECO:0000313" key="3">
    <source>
        <dbReference type="Proteomes" id="UP001501195"/>
    </source>
</evidence>
<proteinExistence type="predicted"/>
<comment type="caution">
    <text evidence="2">The sequence shown here is derived from an EMBL/GenBank/DDBJ whole genome shotgun (WGS) entry which is preliminary data.</text>
</comment>
<evidence type="ECO:0000256" key="1">
    <source>
        <dbReference type="SAM" id="SignalP"/>
    </source>
</evidence>
<keyword evidence="1" id="KW-0732">Signal</keyword>
<gene>
    <name evidence="2" type="ORF">GCM10023225_19660</name>
</gene>
<accession>A0ABP9HW22</accession>
<sequence length="275" mass="29193">MRSTARRSTRRSTRRTALATALASAVVPVAVAVGASPAQAASFTKIEGAAAHAGGLTPTVDAFRALLGGPNNGSAVGWKPNGRREINWDGVPDNLATPAFMPRDLFNTAVPRGAVFANSNGNKFQVSADNSNPAGTPVLFANIKWQNMANFRTFSPQRLFTPIGTTVTKVRFFKPGTTTPATVNGFGAVFTDVDRTDSTKVELYDRWGNKLWGKNVVKGTAPSGSLSFLGVKTTADIYEVRITSGNTPIGPNATDGGWTDLVVMDDFLYGEPRPL</sequence>
<dbReference type="Proteomes" id="UP001501195">
    <property type="component" value="Unassembled WGS sequence"/>
</dbReference>
<keyword evidence="3" id="KW-1185">Reference proteome</keyword>
<reference evidence="3" key="1">
    <citation type="journal article" date="2019" name="Int. J. Syst. Evol. Microbiol.">
        <title>The Global Catalogue of Microorganisms (GCM) 10K type strain sequencing project: providing services to taxonomists for standard genome sequencing and annotation.</title>
        <authorList>
            <consortium name="The Broad Institute Genomics Platform"/>
            <consortium name="The Broad Institute Genome Sequencing Center for Infectious Disease"/>
            <person name="Wu L."/>
            <person name="Ma J."/>
        </authorList>
    </citation>
    <scope>NUCLEOTIDE SEQUENCE [LARGE SCALE GENOMIC DNA]</scope>
    <source>
        <strain evidence="3">JCM 18126</strain>
    </source>
</reference>
<dbReference type="RefSeq" id="WP_345712327.1">
    <property type="nucleotide sequence ID" value="NZ_BAABIL010000278.1"/>
</dbReference>
<name>A0ABP9HW22_9ACTN</name>
<dbReference type="PROSITE" id="PS51318">
    <property type="entry name" value="TAT"/>
    <property type="match status" value="1"/>
</dbReference>
<protein>
    <submittedName>
        <fullName evidence="2">Uncharacterized protein</fullName>
    </submittedName>
</protein>